<dbReference type="Proteomes" id="UP000503018">
    <property type="component" value="Chromosome"/>
</dbReference>
<feature type="chain" id="PRO_5026979473" evidence="2">
    <location>
        <begin position="31"/>
        <end position="263"/>
    </location>
</feature>
<reference evidence="3 4" key="1">
    <citation type="submission" date="2020-01" db="EMBL/GenBank/DDBJ databases">
        <title>Sphingomonas sp. strain CSW-10.</title>
        <authorList>
            <person name="Chen W.-M."/>
        </authorList>
    </citation>
    <scope>NUCLEOTIDE SEQUENCE [LARGE SCALE GENOMIC DNA]</scope>
    <source>
        <strain evidence="3 4">CSW-10</strain>
    </source>
</reference>
<feature type="compositionally biased region" description="Low complexity" evidence="1">
    <location>
        <begin position="29"/>
        <end position="50"/>
    </location>
</feature>
<evidence type="ECO:0000313" key="4">
    <source>
        <dbReference type="Proteomes" id="UP000503018"/>
    </source>
</evidence>
<evidence type="ECO:0000256" key="2">
    <source>
        <dbReference type="SAM" id="SignalP"/>
    </source>
</evidence>
<dbReference type="RefSeq" id="WP_169947164.1">
    <property type="nucleotide sequence ID" value="NZ_CP053015.1"/>
</dbReference>
<accession>A0A6M4AXR6</accession>
<dbReference type="KEGG" id="slan:GV829_12595"/>
<protein>
    <submittedName>
        <fullName evidence="3">Uncharacterized protein</fullName>
    </submittedName>
</protein>
<evidence type="ECO:0000313" key="3">
    <source>
        <dbReference type="EMBL" id="QJQ33172.1"/>
    </source>
</evidence>
<feature type="signal peptide" evidence="2">
    <location>
        <begin position="1"/>
        <end position="30"/>
    </location>
</feature>
<sequence length="263" mass="27800">MNLNAFTRKTATAAGLLAAVLLSSTGPASAEPTAASADAELSPDSGPADAGDSDDIVVVGDNGNLFRLTADSLRDAARAYSQHRGTFAPAASLFLQVEAADGSSLDDVELYLRARRLGADGDRQGIDLPLDANHRAVLPVDQVLSGQWELRTNRARGGIRIRPLVLSPGSSLADRRFGDLRVQCRVSIAFSRLSLPMRALAGALGPCGSSRVTLLTRASRPITTATVTGYPAPLPIRDDGVTYAVPLHDQTISNEARLRLTYR</sequence>
<keyword evidence="4" id="KW-1185">Reference proteome</keyword>
<dbReference type="AlphaFoldDB" id="A0A6M4AXR6"/>
<evidence type="ECO:0000256" key="1">
    <source>
        <dbReference type="SAM" id="MobiDB-lite"/>
    </source>
</evidence>
<keyword evidence="2" id="KW-0732">Signal</keyword>
<dbReference type="EMBL" id="CP053015">
    <property type="protein sequence ID" value="QJQ33172.1"/>
    <property type="molecule type" value="Genomic_DNA"/>
</dbReference>
<name>A0A6M4AXR6_9SPHN</name>
<organism evidence="3 4">
    <name type="scientific">Sphingomonas lacunae</name>
    <dbReference type="NCBI Taxonomy" id="2698828"/>
    <lineage>
        <taxon>Bacteria</taxon>
        <taxon>Pseudomonadati</taxon>
        <taxon>Pseudomonadota</taxon>
        <taxon>Alphaproteobacteria</taxon>
        <taxon>Sphingomonadales</taxon>
        <taxon>Sphingomonadaceae</taxon>
        <taxon>Sphingomonas</taxon>
    </lineage>
</organism>
<proteinExistence type="predicted"/>
<feature type="region of interest" description="Disordered" evidence="1">
    <location>
        <begin position="29"/>
        <end position="54"/>
    </location>
</feature>
<gene>
    <name evidence="3" type="ORF">GV829_12595</name>
</gene>